<dbReference type="Pfam" id="PF00672">
    <property type="entry name" value="HAMP"/>
    <property type="match status" value="1"/>
</dbReference>
<dbReference type="PRINTS" id="PR00344">
    <property type="entry name" value="BCTRLSENSOR"/>
</dbReference>
<dbReference type="Pfam" id="PF02518">
    <property type="entry name" value="HATPase_c"/>
    <property type="match status" value="1"/>
</dbReference>
<evidence type="ECO:0000256" key="11">
    <source>
        <dbReference type="ARBA" id="ARBA00022989"/>
    </source>
</evidence>
<dbReference type="PANTHER" id="PTHR42878:SF3">
    <property type="entry name" value="HISTIDINE PROTEIN KINASE SAES"/>
    <property type="match status" value="1"/>
</dbReference>
<dbReference type="PROSITE" id="PS50109">
    <property type="entry name" value="HIS_KIN"/>
    <property type="match status" value="1"/>
</dbReference>
<evidence type="ECO:0000259" key="16">
    <source>
        <dbReference type="PROSITE" id="PS50885"/>
    </source>
</evidence>
<evidence type="ECO:0000256" key="7">
    <source>
        <dbReference type="ARBA" id="ARBA00022692"/>
    </source>
</evidence>
<keyword evidence="5" id="KW-0597">Phosphoprotein</keyword>
<comment type="catalytic activity">
    <reaction evidence="1">
        <text>ATP + protein L-histidine = ADP + protein N-phospho-L-histidine.</text>
        <dbReference type="EC" id="2.7.13.3"/>
    </reaction>
</comment>
<dbReference type="SMART" id="SM00387">
    <property type="entry name" value="HATPase_c"/>
    <property type="match status" value="1"/>
</dbReference>
<dbReference type="Gene3D" id="3.30.565.10">
    <property type="entry name" value="Histidine kinase-like ATPase, C-terminal domain"/>
    <property type="match status" value="1"/>
</dbReference>
<feature type="transmembrane region" description="Helical" evidence="14">
    <location>
        <begin position="183"/>
        <end position="204"/>
    </location>
</feature>
<feature type="transmembrane region" description="Helical" evidence="14">
    <location>
        <begin position="12"/>
        <end position="32"/>
    </location>
</feature>
<evidence type="ECO:0000256" key="12">
    <source>
        <dbReference type="ARBA" id="ARBA00023012"/>
    </source>
</evidence>
<proteinExistence type="predicted"/>
<dbReference type="InterPro" id="IPR003594">
    <property type="entry name" value="HATPase_dom"/>
</dbReference>
<dbReference type="Gene3D" id="6.10.340.10">
    <property type="match status" value="1"/>
</dbReference>
<dbReference type="EC" id="2.7.13.3" evidence="3"/>
<dbReference type="SMART" id="SM00304">
    <property type="entry name" value="HAMP"/>
    <property type="match status" value="1"/>
</dbReference>
<dbReference type="InterPro" id="IPR050351">
    <property type="entry name" value="BphY/WalK/GraS-like"/>
</dbReference>
<dbReference type="InterPro" id="IPR004358">
    <property type="entry name" value="Sig_transdc_His_kin-like_C"/>
</dbReference>
<dbReference type="CDD" id="cd00075">
    <property type="entry name" value="HATPase"/>
    <property type="match status" value="1"/>
</dbReference>
<dbReference type="InterPro" id="IPR036097">
    <property type="entry name" value="HisK_dim/P_sf"/>
</dbReference>
<keyword evidence="13 14" id="KW-0472">Membrane</keyword>
<evidence type="ECO:0000259" key="15">
    <source>
        <dbReference type="PROSITE" id="PS50109"/>
    </source>
</evidence>
<dbReference type="Proteomes" id="UP000192486">
    <property type="component" value="Chromosome"/>
</dbReference>
<keyword evidence="7 14" id="KW-0812">Transmembrane</keyword>
<dbReference type="InterPro" id="IPR036890">
    <property type="entry name" value="HATPase_C_sf"/>
</dbReference>
<evidence type="ECO:0000256" key="6">
    <source>
        <dbReference type="ARBA" id="ARBA00022679"/>
    </source>
</evidence>
<protein>
    <recommendedName>
        <fullName evidence="3">histidine kinase</fullName>
        <ecNumber evidence="3">2.7.13.3</ecNumber>
    </recommendedName>
</protein>
<dbReference type="InterPro" id="IPR003660">
    <property type="entry name" value="HAMP_dom"/>
</dbReference>
<dbReference type="CDD" id="cd06225">
    <property type="entry name" value="HAMP"/>
    <property type="match status" value="1"/>
</dbReference>
<dbReference type="SUPFAM" id="SSF47384">
    <property type="entry name" value="Homodimeric domain of signal transducing histidine kinase"/>
    <property type="match status" value="1"/>
</dbReference>
<dbReference type="InterPro" id="IPR005467">
    <property type="entry name" value="His_kinase_dom"/>
</dbReference>
<evidence type="ECO:0000256" key="1">
    <source>
        <dbReference type="ARBA" id="ARBA00000085"/>
    </source>
</evidence>
<evidence type="ECO:0000256" key="4">
    <source>
        <dbReference type="ARBA" id="ARBA00022475"/>
    </source>
</evidence>
<dbReference type="RefSeq" id="WP_029053069.1">
    <property type="nucleotide sequence ID" value="NZ_CP015108.1"/>
</dbReference>
<dbReference type="SUPFAM" id="SSF55874">
    <property type="entry name" value="ATPase domain of HSP90 chaperone/DNA topoisomerase II/histidine kinase"/>
    <property type="match status" value="1"/>
</dbReference>
<dbReference type="Gene3D" id="1.10.287.130">
    <property type="match status" value="1"/>
</dbReference>
<evidence type="ECO:0000256" key="3">
    <source>
        <dbReference type="ARBA" id="ARBA00012438"/>
    </source>
</evidence>
<keyword evidence="4" id="KW-1003">Cell membrane</keyword>
<name>A0ABN4YYX2_SPOUR</name>
<evidence type="ECO:0000256" key="9">
    <source>
        <dbReference type="ARBA" id="ARBA00022777"/>
    </source>
</evidence>
<gene>
    <name evidence="17" type="ORF">SporoS204_15570</name>
</gene>
<comment type="subcellular location">
    <subcellularLocation>
        <location evidence="2">Cell membrane</location>
        <topology evidence="2">Multi-pass membrane protein</topology>
    </subcellularLocation>
</comment>
<organism evidence="17 18">
    <name type="scientific">Sporosarcina ureae</name>
    <dbReference type="NCBI Taxonomy" id="1571"/>
    <lineage>
        <taxon>Bacteria</taxon>
        <taxon>Bacillati</taxon>
        <taxon>Bacillota</taxon>
        <taxon>Bacilli</taxon>
        <taxon>Bacillales</taxon>
        <taxon>Caryophanaceae</taxon>
        <taxon>Sporosarcina</taxon>
    </lineage>
</organism>
<evidence type="ECO:0000256" key="2">
    <source>
        <dbReference type="ARBA" id="ARBA00004651"/>
    </source>
</evidence>
<keyword evidence="11 14" id="KW-1133">Transmembrane helix</keyword>
<dbReference type="CDD" id="cd00082">
    <property type="entry name" value="HisKA"/>
    <property type="match status" value="1"/>
</dbReference>
<keyword evidence="6" id="KW-0808">Transferase</keyword>
<evidence type="ECO:0000256" key="13">
    <source>
        <dbReference type="ARBA" id="ARBA00023136"/>
    </source>
</evidence>
<evidence type="ECO:0000256" key="5">
    <source>
        <dbReference type="ARBA" id="ARBA00022553"/>
    </source>
</evidence>
<evidence type="ECO:0000256" key="10">
    <source>
        <dbReference type="ARBA" id="ARBA00022840"/>
    </source>
</evidence>
<dbReference type="Pfam" id="PF18698">
    <property type="entry name" value="HisK_sensor"/>
    <property type="match status" value="1"/>
</dbReference>
<keyword evidence="10" id="KW-0067">ATP-binding</keyword>
<dbReference type="EMBL" id="CP015108">
    <property type="protein sequence ID" value="ARF15451.1"/>
    <property type="molecule type" value="Genomic_DNA"/>
</dbReference>
<dbReference type="SUPFAM" id="SSF158472">
    <property type="entry name" value="HAMP domain-like"/>
    <property type="match status" value="1"/>
</dbReference>
<evidence type="ECO:0000313" key="17">
    <source>
        <dbReference type="EMBL" id="ARF15451.1"/>
    </source>
</evidence>
<keyword evidence="8" id="KW-0547">Nucleotide-binding</keyword>
<dbReference type="PROSITE" id="PS50885">
    <property type="entry name" value="HAMP"/>
    <property type="match status" value="1"/>
</dbReference>
<evidence type="ECO:0000256" key="8">
    <source>
        <dbReference type="ARBA" id="ARBA00022741"/>
    </source>
</evidence>
<keyword evidence="9 17" id="KW-0418">Kinase</keyword>
<dbReference type="Gene3D" id="3.30.450.20">
    <property type="entry name" value="PAS domain"/>
    <property type="match status" value="1"/>
</dbReference>
<feature type="domain" description="Histidine kinase" evidence="15">
    <location>
        <begin position="378"/>
        <end position="597"/>
    </location>
</feature>
<dbReference type="SUPFAM" id="SSF55785">
    <property type="entry name" value="PYP-like sensor domain (PAS domain)"/>
    <property type="match status" value="1"/>
</dbReference>
<dbReference type="InterPro" id="IPR041328">
    <property type="entry name" value="HisK_sensor"/>
</dbReference>
<dbReference type="PANTHER" id="PTHR42878">
    <property type="entry name" value="TWO-COMPONENT HISTIDINE KINASE"/>
    <property type="match status" value="1"/>
</dbReference>
<evidence type="ECO:0000256" key="14">
    <source>
        <dbReference type="SAM" id="Phobius"/>
    </source>
</evidence>
<keyword evidence="18" id="KW-1185">Reference proteome</keyword>
<feature type="domain" description="HAMP" evidence="16">
    <location>
        <begin position="204"/>
        <end position="256"/>
    </location>
</feature>
<reference evidence="17 18" key="1">
    <citation type="submission" date="2016-04" db="EMBL/GenBank/DDBJ databases">
        <title>Comparative Genomics and Epigenetics of Sporosarcina ureae.</title>
        <authorList>
            <person name="Oliver A.S."/>
            <person name="Cooper K.K."/>
        </authorList>
    </citation>
    <scope>NUCLEOTIDE SEQUENCE [LARGE SCALE GENOMIC DNA]</scope>
    <source>
        <strain evidence="17 18">S204</strain>
    </source>
</reference>
<keyword evidence="12" id="KW-0902">Two-component regulatory system</keyword>
<accession>A0ABN4YYX2</accession>
<dbReference type="Pfam" id="PF00512">
    <property type="entry name" value="HisKA"/>
    <property type="match status" value="1"/>
</dbReference>
<sequence>MIRIWNSIVGKLWATILLLVSFVLFIVTLFLLEFLDNFHTKQAEESLQREATTISKIVNDYNEQTTSSMTQSMNQIVDDILDLETNAIVVDQQGNVLYSFHTSSSKKEIEDQLLSEDSLFNTPESGKHKMKEMILPSLTEQDVMEQFLILSYPFEQANGEQASVLMYQSLDAVHRTTKSTTNIVFLSAFIAFILTTFFAFFLSTRITLPLRKMKQAAFELSKGNFDTHLPVAQNDEIGQLATAFNQMGRQLKYNIELIKQEKEQLSSILTSMTDAVVTFNQDYSILLKNPQAELLLKKWYGYNQKNHHPLPKEVFHMLKHAISFAEEVEDELELGGQFYVISISPLYSENSIRGAVAVFRDMTEQHKLDKLRSDFIANVSHELRTPISMLQGYSEAIIDDVVSSEEERMEMVQIIHDESKRMSRLVTDLLNLARMESGYIQLNKNPLSIVEFLERMVTKFSQVAKDAKVDLSLETEELNTLLVTADEDRLEQVFTNLIDNAIRHTPDGGAVTLGVYRSTGILDITVADTGVGIPEKDLPYIFERFYKADKARTRGKGGTGLGLAIAKNIMEAHNGSILATIGEEKGTIFICSLPFDAINN</sequence>
<dbReference type="GO" id="GO:0016301">
    <property type="term" value="F:kinase activity"/>
    <property type="evidence" value="ECO:0007669"/>
    <property type="project" value="UniProtKB-KW"/>
</dbReference>
<dbReference type="InterPro" id="IPR003661">
    <property type="entry name" value="HisK_dim/P_dom"/>
</dbReference>
<dbReference type="InterPro" id="IPR035965">
    <property type="entry name" value="PAS-like_dom_sf"/>
</dbReference>
<dbReference type="SMART" id="SM00388">
    <property type="entry name" value="HisKA"/>
    <property type="match status" value="1"/>
</dbReference>
<evidence type="ECO:0000313" key="18">
    <source>
        <dbReference type="Proteomes" id="UP000192486"/>
    </source>
</evidence>